<protein>
    <submittedName>
        <fullName evidence="3">NitT/TauT family transport system substrate-binding protein</fullName>
    </submittedName>
</protein>
<proteinExistence type="predicted"/>
<evidence type="ECO:0000313" key="4">
    <source>
        <dbReference type="Proteomes" id="UP001226867"/>
    </source>
</evidence>
<dbReference type="PANTHER" id="PTHR31528:SF3">
    <property type="entry name" value="THIAMINE BIOSYNTHESIS PROTEIN HI_0357-RELATED"/>
    <property type="match status" value="1"/>
</dbReference>
<comment type="caution">
    <text evidence="3">The sequence shown here is derived from an EMBL/GenBank/DDBJ whole genome shotgun (WGS) entry which is preliminary data.</text>
</comment>
<organism evidence="3 4">
    <name type="scientific">Variovorax ginsengisoli</name>
    <dbReference type="NCBI Taxonomy" id="363844"/>
    <lineage>
        <taxon>Bacteria</taxon>
        <taxon>Pseudomonadati</taxon>
        <taxon>Pseudomonadota</taxon>
        <taxon>Betaproteobacteria</taxon>
        <taxon>Burkholderiales</taxon>
        <taxon>Comamonadaceae</taxon>
        <taxon>Variovorax</taxon>
    </lineage>
</organism>
<dbReference type="InterPro" id="IPR015168">
    <property type="entry name" value="SsuA/THI5"/>
</dbReference>
<gene>
    <name evidence="3" type="ORF">J2W36_000444</name>
</gene>
<evidence type="ECO:0000313" key="3">
    <source>
        <dbReference type="EMBL" id="MDP9898209.1"/>
    </source>
</evidence>
<dbReference type="Pfam" id="PF09084">
    <property type="entry name" value="NMT1"/>
    <property type="match status" value="1"/>
</dbReference>
<sequence>MRQPSVFRLASLASAAALAFAAAAPAQAQDQFTYMTNWYAQAEHGGFYQALAEGIYKKYGLDVTIKMGGPQVNITQMMAAGQADCIMGSSDIQMMQVREGGVPVVTVAAYFQKDPQVLIAHEDVTKFEQLKGKTLLIGAQAQRGYWPWLKAKFGFTDEQTRPYTFNIQPFVADKNSAQQGYLTSEPYAIQKAGVKANVLMFSDHGFPAYATTVSCMDKTVKDRSKQVAAFVKASAEGWKSYLANPAPANALIKKDNPNMTDDQLAYSVAKLKEMGMITGGDAAKLGIGVITDARAKASYDFLVTAKLLDPAKVDLAKTYTTEFIKDAKVLP</sequence>
<dbReference type="RefSeq" id="WP_307688042.1">
    <property type="nucleotide sequence ID" value="NZ_JAUSRO010000002.1"/>
</dbReference>
<dbReference type="Gene3D" id="3.40.190.10">
    <property type="entry name" value="Periplasmic binding protein-like II"/>
    <property type="match status" value="2"/>
</dbReference>
<feature type="signal peptide" evidence="1">
    <location>
        <begin position="1"/>
        <end position="28"/>
    </location>
</feature>
<dbReference type="PANTHER" id="PTHR31528">
    <property type="entry name" value="4-AMINO-5-HYDROXYMETHYL-2-METHYLPYRIMIDINE PHOSPHATE SYNTHASE THI11-RELATED"/>
    <property type="match status" value="1"/>
</dbReference>
<name>A0ABT9S1I9_9BURK</name>
<reference evidence="3 4" key="1">
    <citation type="submission" date="2023-07" db="EMBL/GenBank/DDBJ databases">
        <title>Sorghum-associated microbial communities from plants grown in Nebraska, USA.</title>
        <authorList>
            <person name="Schachtman D."/>
        </authorList>
    </citation>
    <scope>NUCLEOTIDE SEQUENCE [LARGE SCALE GENOMIC DNA]</scope>
    <source>
        <strain evidence="3 4">DS1607</strain>
    </source>
</reference>
<evidence type="ECO:0000256" key="1">
    <source>
        <dbReference type="SAM" id="SignalP"/>
    </source>
</evidence>
<keyword evidence="4" id="KW-1185">Reference proteome</keyword>
<dbReference type="EMBL" id="JAUSRO010000002">
    <property type="protein sequence ID" value="MDP9898209.1"/>
    <property type="molecule type" value="Genomic_DNA"/>
</dbReference>
<dbReference type="SUPFAM" id="SSF53850">
    <property type="entry name" value="Periplasmic binding protein-like II"/>
    <property type="match status" value="1"/>
</dbReference>
<keyword evidence="1" id="KW-0732">Signal</keyword>
<feature type="domain" description="SsuA/THI5-like" evidence="2">
    <location>
        <begin position="42"/>
        <end position="247"/>
    </location>
</feature>
<dbReference type="InterPro" id="IPR027939">
    <property type="entry name" value="NMT1/THI5"/>
</dbReference>
<accession>A0ABT9S1I9</accession>
<feature type="chain" id="PRO_5047257374" evidence="1">
    <location>
        <begin position="29"/>
        <end position="331"/>
    </location>
</feature>
<dbReference type="Proteomes" id="UP001226867">
    <property type="component" value="Unassembled WGS sequence"/>
</dbReference>
<evidence type="ECO:0000259" key="2">
    <source>
        <dbReference type="Pfam" id="PF09084"/>
    </source>
</evidence>